<proteinExistence type="inferred from homology"/>
<keyword evidence="5" id="KW-0560">Oxidoreductase</keyword>
<dbReference type="GO" id="GO:0016491">
    <property type="term" value="F:oxidoreductase activity"/>
    <property type="evidence" value="ECO:0007669"/>
    <property type="project" value="UniProtKB-KW"/>
</dbReference>
<evidence type="ECO:0000259" key="4">
    <source>
        <dbReference type="SMART" id="SM00903"/>
    </source>
</evidence>
<dbReference type="InterPro" id="IPR002563">
    <property type="entry name" value="Flavin_Rdtase-like_dom"/>
</dbReference>
<dbReference type="Gene3D" id="2.30.110.10">
    <property type="entry name" value="Electron Transport, Fmn-binding Protein, Chain A"/>
    <property type="match status" value="1"/>
</dbReference>
<keyword evidence="6" id="KW-1185">Reference proteome</keyword>
<evidence type="ECO:0000313" key="5">
    <source>
        <dbReference type="EMBL" id="MFC6096412.1"/>
    </source>
</evidence>
<reference evidence="6" key="1">
    <citation type="journal article" date="2019" name="Int. J. Syst. Evol. Microbiol.">
        <title>The Global Catalogue of Microorganisms (GCM) 10K type strain sequencing project: providing services to taxonomists for standard genome sequencing and annotation.</title>
        <authorList>
            <consortium name="The Broad Institute Genomics Platform"/>
            <consortium name="The Broad Institute Genome Sequencing Center for Infectious Disease"/>
            <person name="Wu L."/>
            <person name="Ma J."/>
        </authorList>
    </citation>
    <scope>NUCLEOTIDE SEQUENCE [LARGE SCALE GENOMIC DNA]</scope>
    <source>
        <strain evidence="6">CCUG 49679</strain>
    </source>
</reference>
<feature type="domain" description="Flavin reductase like" evidence="4">
    <location>
        <begin position="18"/>
        <end position="169"/>
    </location>
</feature>
<comment type="similarity">
    <text evidence="3">Belongs to the flavoredoxin family.</text>
</comment>
<dbReference type="InterPro" id="IPR052174">
    <property type="entry name" value="Flavoredoxin"/>
</dbReference>
<sequence>MKRNYKKEEFPVENIRKFLEPGPIVLVSSKWNEKTNIMTMGWHTVLEFSPSLIGCMITAANHSFEMIKNSKECVINIPTVDYIEEIIAIGNCSGRNTDKFKKFKLTIEDSKKVEAPSIKECYANFECKIVDTTLLAKYNFFIMEVVNAKVASFPKYPKTVHYRGEGTFMVSGKHISLPEKFKPQNL</sequence>
<dbReference type="Pfam" id="PF01613">
    <property type="entry name" value="Flavin_Reduct"/>
    <property type="match status" value="1"/>
</dbReference>
<evidence type="ECO:0000256" key="2">
    <source>
        <dbReference type="ARBA" id="ARBA00022630"/>
    </source>
</evidence>
<dbReference type="PANTHER" id="PTHR43567">
    <property type="entry name" value="FLAVOREDOXIN-RELATED-RELATED"/>
    <property type="match status" value="1"/>
</dbReference>
<name>A0ABW1PNQ5_9FLAO</name>
<protein>
    <submittedName>
        <fullName evidence="5">Flavin reductase family protein</fullName>
        <ecNumber evidence="5">1.5.1.-</ecNumber>
    </submittedName>
</protein>
<dbReference type="SUPFAM" id="SSF50475">
    <property type="entry name" value="FMN-binding split barrel"/>
    <property type="match status" value="1"/>
</dbReference>
<dbReference type="SMART" id="SM00903">
    <property type="entry name" value="Flavin_Reduct"/>
    <property type="match status" value="1"/>
</dbReference>
<dbReference type="Proteomes" id="UP001596287">
    <property type="component" value="Unassembled WGS sequence"/>
</dbReference>
<dbReference type="PANTHER" id="PTHR43567:SF1">
    <property type="entry name" value="FLAVOREDOXIN"/>
    <property type="match status" value="1"/>
</dbReference>
<keyword evidence="2" id="KW-0285">Flavoprotein</keyword>
<gene>
    <name evidence="5" type="ORF">ACFPVY_07110</name>
</gene>
<comment type="cofactor">
    <cofactor evidence="1">
        <name>FMN</name>
        <dbReference type="ChEBI" id="CHEBI:58210"/>
    </cofactor>
</comment>
<organism evidence="5 6">
    <name type="scientific">Flavobacterium qiangtangense</name>
    <dbReference type="NCBI Taxonomy" id="1442595"/>
    <lineage>
        <taxon>Bacteria</taxon>
        <taxon>Pseudomonadati</taxon>
        <taxon>Bacteroidota</taxon>
        <taxon>Flavobacteriia</taxon>
        <taxon>Flavobacteriales</taxon>
        <taxon>Flavobacteriaceae</taxon>
        <taxon>Flavobacterium</taxon>
    </lineage>
</organism>
<evidence type="ECO:0000313" key="6">
    <source>
        <dbReference type="Proteomes" id="UP001596287"/>
    </source>
</evidence>
<evidence type="ECO:0000256" key="3">
    <source>
        <dbReference type="ARBA" id="ARBA00038054"/>
    </source>
</evidence>
<evidence type="ECO:0000256" key="1">
    <source>
        <dbReference type="ARBA" id="ARBA00001917"/>
    </source>
</evidence>
<comment type="caution">
    <text evidence="5">The sequence shown here is derived from an EMBL/GenBank/DDBJ whole genome shotgun (WGS) entry which is preliminary data.</text>
</comment>
<dbReference type="InterPro" id="IPR012349">
    <property type="entry name" value="Split_barrel_FMN-bd"/>
</dbReference>
<dbReference type="EMBL" id="JBHSQB010000005">
    <property type="protein sequence ID" value="MFC6096412.1"/>
    <property type="molecule type" value="Genomic_DNA"/>
</dbReference>
<accession>A0ABW1PNQ5</accession>
<dbReference type="RefSeq" id="WP_379791279.1">
    <property type="nucleotide sequence ID" value="NZ_JBHSQB010000005.1"/>
</dbReference>
<dbReference type="EC" id="1.5.1.-" evidence="5"/>